<dbReference type="AlphaFoldDB" id="A0A5A9ND87"/>
<evidence type="ECO:0000313" key="2">
    <source>
        <dbReference type="Proteomes" id="UP000324632"/>
    </source>
</evidence>
<name>A0A5A9ND87_9TELE</name>
<comment type="caution">
    <text evidence="1">The sequence shown here is derived from an EMBL/GenBank/DDBJ whole genome shotgun (WGS) entry which is preliminary data.</text>
</comment>
<evidence type="ECO:0000313" key="1">
    <source>
        <dbReference type="EMBL" id="KAA0707580.1"/>
    </source>
</evidence>
<dbReference type="Proteomes" id="UP000324632">
    <property type="component" value="Chromosome 19"/>
</dbReference>
<dbReference type="EMBL" id="SOYY01000019">
    <property type="protein sequence ID" value="KAA0707580.1"/>
    <property type="molecule type" value="Genomic_DNA"/>
</dbReference>
<accession>A0A5A9ND87</accession>
<organism evidence="1 2">
    <name type="scientific">Triplophysa tibetana</name>
    <dbReference type="NCBI Taxonomy" id="1572043"/>
    <lineage>
        <taxon>Eukaryota</taxon>
        <taxon>Metazoa</taxon>
        <taxon>Chordata</taxon>
        <taxon>Craniata</taxon>
        <taxon>Vertebrata</taxon>
        <taxon>Euteleostomi</taxon>
        <taxon>Actinopterygii</taxon>
        <taxon>Neopterygii</taxon>
        <taxon>Teleostei</taxon>
        <taxon>Ostariophysi</taxon>
        <taxon>Cypriniformes</taxon>
        <taxon>Nemacheilidae</taxon>
        <taxon>Triplophysa</taxon>
    </lineage>
</organism>
<keyword evidence="2" id="KW-1185">Reference proteome</keyword>
<proteinExistence type="predicted"/>
<protein>
    <submittedName>
        <fullName evidence="1">Uncharacterized protein</fullName>
    </submittedName>
</protein>
<reference evidence="1 2" key="1">
    <citation type="journal article" date="2019" name="Mol. Ecol. Resour.">
        <title>Chromosome-level genome assembly of Triplophysa tibetana, a fish adapted to the harsh high-altitude environment of the Tibetan Plateau.</title>
        <authorList>
            <person name="Yang X."/>
            <person name="Liu H."/>
            <person name="Ma Z."/>
            <person name="Zou Y."/>
            <person name="Zou M."/>
            <person name="Mao Y."/>
            <person name="Li X."/>
            <person name="Wang H."/>
            <person name="Chen T."/>
            <person name="Wang W."/>
            <person name="Yang R."/>
        </authorList>
    </citation>
    <scope>NUCLEOTIDE SEQUENCE [LARGE SCALE GENOMIC DNA]</scope>
    <source>
        <strain evidence="1">TTIB1903HZAU</strain>
        <tissue evidence="1">Muscle</tissue>
    </source>
</reference>
<sequence>MKAGKNEKMSLQIRTRCKVTVHNDFHPMLITGTLIELRCMRETSINGCGLFSLTVLYDPYLHLYRPELSVPFLCRVTADSSHYPSQRVLSPPRVRVYWCPTPGQGRVTVTQFDTLVTGLHTSGLLVPCPAPWANLPRGPDCDSSSWGSNAPIDYCGYP</sequence>
<gene>
    <name evidence="1" type="ORF">E1301_Tti014850</name>
</gene>